<organism evidence="1 2">
    <name type="scientific">Legionella israelensis</name>
    <dbReference type="NCBI Taxonomy" id="454"/>
    <lineage>
        <taxon>Bacteria</taxon>
        <taxon>Pseudomonadati</taxon>
        <taxon>Pseudomonadota</taxon>
        <taxon>Gammaproteobacteria</taxon>
        <taxon>Legionellales</taxon>
        <taxon>Legionellaceae</taxon>
        <taxon>Legionella</taxon>
    </lineage>
</organism>
<sequence>MEKWRPKSKFLRFVYQQTVVRFTGQVREPYLIRIDRIFTHPDTNELTIAFHIANKRVNQEMSVADFVKSDMIYLIDPRVVFDIGQQFGAHSEQLTILEKKQPSLKTKCFTGLKRVFVDE</sequence>
<keyword evidence="2" id="KW-1185">Reference proteome</keyword>
<dbReference type="OrthoDB" id="5637695at2"/>
<dbReference type="AlphaFoldDB" id="A0A0W0V2J9"/>
<name>A0A0W0V2J9_9GAMM</name>
<protein>
    <submittedName>
        <fullName evidence="1">Uncharacterized protein</fullName>
    </submittedName>
</protein>
<dbReference type="Proteomes" id="UP000054761">
    <property type="component" value="Unassembled WGS sequence"/>
</dbReference>
<accession>A0A0W0V2J9</accession>
<evidence type="ECO:0000313" key="2">
    <source>
        <dbReference type="Proteomes" id="UP000054761"/>
    </source>
</evidence>
<dbReference type="RefSeq" id="WP_058502841.1">
    <property type="nucleotide sequence ID" value="NZ_CAAAJA010000022.1"/>
</dbReference>
<proteinExistence type="predicted"/>
<reference evidence="1 2" key="1">
    <citation type="submission" date="2015-11" db="EMBL/GenBank/DDBJ databases">
        <title>Genomic analysis of 38 Legionella species identifies large and diverse effector repertoires.</title>
        <authorList>
            <person name="Burstein D."/>
            <person name="Amaro F."/>
            <person name="Zusman T."/>
            <person name="Lifshitz Z."/>
            <person name="Cohen O."/>
            <person name="Gilbert J.A."/>
            <person name="Pupko T."/>
            <person name="Shuman H.A."/>
            <person name="Segal G."/>
        </authorList>
    </citation>
    <scope>NUCLEOTIDE SEQUENCE [LARGE SCALE GENOMIC DNA]</scope>
    <source>
        <strain evidence="1 2">Bercovier 4</strain>
    </source>
</reference>
<evidence type="ECO:0000313" key="1">
    <source>
        <dbReference type="EMBL" id="KTD14335.1"/>
    </source>
</evidence>
<dbReference type="STRING" id="454.Lisr_2563"/>
<comment type="caution">
    <text evidence="1">The sequence shown here is derived from an EMBL/GenBank/DDBJ whole genome shotgun (WGS) entry which is preliminary data.</text>
</comment>
<gene>
    <name evidence="1" type="ORF">Lisr_2563</name>
</gene>
<dbReference type="PATRIC" id="fig|454.4.peg.2815"/>
<dbReference type="EMBL" id="LNYH01000149">
    <property type="protein sequence ID" value="KTD14335.1"/>
    <property type="molecule type" value="Genomic_DNA"/>
</dbReference>